<sequence length="314" mass="35849">MIGKVVIGKSFGGCVRYVVNKKDAEILHGDGIRMDNPSLIVRDFDLQRKMNPELSKAVAHTSLSWSEVDRVKLSNENMLAMAMEYLKLMGIRNTQFLVVRHNDNHHPHLHIIYNRVDNDGKTISDQFQFKKNVAACKDITIKHGLFMAKDRDKVNRKALKGSDKIRYQLFDQIKLAQKSSENWKNFGNKLSNAGIEMVFKYKNGGNEIQGISFKSGEYIFKGSEIDRSLSYGKLNAFFQDISVQQDSTKTSLPEREFSESSLGKEKYTESSKLTDILEILFTPTFSPIHAEPEPRKKKKRGTGYDEEQSQGRGR</sequence>
<evidence type="ECO:0000259" key="2">
    <source>
        <dbReference type="Pfam" id="PF03432"/>
    </source>
</evidence>
<dbReference type="EMBL" id="SJSN01000003">
    <property type="protein sequence ID" value="TCD11596.1"/>
    <property type="molecule type" value="Genomic_DNA"/>
</dbReference>
<evidence type="ECO:0000256" key="1">
    <source>
        <dbReference type="SAM" id="MobiDB-lite"/>
    </source>
</evidence>
<dbReference type="Proteomes" id="UP000291485">
    <property type="component" value="Unassembled WGS sequence"/>
</dbReference>
<proteinExistence type="predicted"/>
<name>A0A4R0P6S0_9SPHI</name>
<dbReference type="RefSeq" id="WP_131556846.1">
    <property type="nucleotide sequence ID" value="NZ_SJSN01000003.1"/>
</dbReference>
<dbReference type="OrthoDB" id="1525197at2"/>
<dbReference type="AlphaFoldDB" id="A0A4R0P6S0"/>
<keyword evidence="4" id="KW-1185">Reference proteome</keyword>
<evidence type="ECO:0000313" key="3">
    <source>
        <dbReference type="EMBL" id="TCD11596.1"/>
    </source>
</evidence>
<dbReference type="Pfam" id="PF03432">
    <property type="entry name" value="Relaxase"/>
    <property type="match status" value="1"/>
</dbReference>
<feature type="domain" description="MobA/VirD2-like nuclease" evidence="2">
    <location>
        <begin position="17"/>
        <end position="145"/>
    </location>
</feature>
<accession>A0A4R0P6S0</accession>
<dbReference type="InterPro" id="IPR005094">
    <property type="entry name" value="Endonuclease_MobA/VirD2"/>
</dbReference>
<comment type="caution">
    <text evidence="3">The sequence shown here is derived from an EMBL/GenBank/DDBJ whole genome shotgun (WGS) entry which is preliminary data.</text>
</comment>
<organism evidence="3 4">
    <name type="scientific">Pedobacter frigidisoli</name>
    <dbReference type="NCBI Taxonomy" id="2530455"/>
    <lineage>
        <taxon>Bacteria</taxon>
        <taxon>Pseudomonadati</taxon>
        <taxon>Bacteroidota</taxon>
        <taxon>Sphingobacteriia</taxon>
        <taxon>Sphingobacteriales</taxon>
        <taxon>Sphingobacteriaceae</taxon>
        <taxon>Pedobacter</taxon>
    </lineage>
</organism>
<feature type="region of interest" description="Disordered" evidence="1">
    <location>
        <begin position="285"/>
        <end position="314"/>
    </location>
</feature>
<evidence type="ECO:0000313" key="4">
    <source>
        <dbReference type="Proteomes" id="UP000291485"/>
    </source>
</evidence>
<protein>
    <submittedName>
        <fullName evidence="3">Mobilization protein</fullName>
    </submittedName>
</protein>
<gene>
    <name evidence="3" type="ORF">EZ449_04870</name>
</gene>
<reference evidence="3 4" key="1">
    <citation type="submission" date="2019-02" db="EMBL/GenBank/DDBJ databases">
        <title>Pedobacter sp. RP-3-11 sp. nov., isolated from Arctic soil.</title>
        <authorList>
            <person name="Dahal R.H."/>
        </authorList>
    </citation>
    <scope>NUCLEOTIDE SEQUENCE [LARGE SCALE GENOMIC DNA]</scope>
    <source>
        <strain evidence="3 4">RP-3-11</strain>
    </source>
</reference>